<dbReference type="SUPFAM" id="SSF51556">
    <property type="entry name" value="Metallo-dependent hydrolases"/>
    <property type="match status" value="1"/>
</dbReference>
<sequence>MSAKFSSSEVALRTRTRSSRLKFLLILLCLLVSALTVLTTNYYITTTNRTESQRLQYVPLNAQRILQQCAVLKASPGPADDFHSRRVSDRFEPGTNATLIKNAKIWTGLKNGTDVVEADVLLDGGLIKEVGHIPIDIMESTENLTVIEANGAWVTPGIVDLHSHAGLLSAPFTRGTFDVNSPNGPILPWLRSIDGFNTHDEAFELAIAGGVTSAQILPGSGNPIGGQAFMVKLRKTSEHSPTSMIIEPPHMLNGSEPDPDAPLRWRHLKQACGENLKRWGTRMDTMWSFRWAYNEARKVKLAQDTFCAKAEAGLWNDIHGQEFPQDLQWEALVDVLRGRVRISNHCYEAVDLDDIVRLSNEFGFHIASFHHASEAWLVPGVLNRTFGGPPAVAIFATTHRYKRESYRGSEFASSVLSENGIPVVLKSDHPVLKSRYLLYEAQQAHYYGFDSNLALAAVTSAPAHAAGMSHRIGLLHKGADADVVLWDSHPLQLGAAPRQVWIDGIPQLKSPNLPKPDGGGKERQDAPAVPTWDKERKAAVEWEGLPPLGPKKVVKGKVVLKNVREVWMREEHGIKERWAARPGQEGGTVVLESGAVSCVGRNGWCFTGEETDGTVIDLHGGSVGPGLVTMGSPLGIEELASEPSTGDGFLYDPYSGEVPKILSDTAGVVRAADALQFGTRNALHAYRAGVTYAASSLAKSTLFTGPTSFISGLSVTFRTGADHALEHGAIINPVTALHVTLGRPYPYRPALPPVSVSTQIATLRRLLLNAENSDTETGRWFKKAAGGAIPLIVEVHNADMMATLLKLKANIEESRGSRMQLVFSGATEAYLLAKQIAQARVRVLMTSARSFPESWDQRRALPGPPLTNDTALSILIQNGVTVALGVTEAYELPNTRFEAAWAALSSNGRIDKQQTYELITTNVEKVLGIEGWFGEEGDVVLYDGGDVFDLSSKVVAVASPRKGVVEFF</sequence>
<dbReference type="PANTHER" id="PTHR43135">
    <property type="entry name" value="ALPHA-D-RIBOSE 1-METHYLPHOSPHONATE 5-TRIPHOSPHATE DIPHOSPHATASE"/>
    <property type="match status" value="1"/>
</dbReference>
<evidence type="ECO:0000256" key="1">
    <source>
        <dbReference type="SAM" id="MobiDB-lite"/>
    </source>
</evidence>
<dbReference type="Gene3D" id="3.20.20.140">
    <property type="entry name" value="Metal-dependent hydrolases"/>
    <property type="match status" value="2"/>
</dbReference>
<dbReference type="SUPFAM" id="SSF51338">
    <property type="entry name" value="Composite domain of metallo-dependent hydrolases"/>
    <property type="match status" value="1"/>
</dbReference>
<organism evidence="4 5">
    <name type="scientific">Somion occarium</name>
    <dbReference type="NCBI Taxonomy" id="3059160"/>
    <lineage>
        <taxon>Eukaryota</taxon>
        <taxon>Fungi</taxon>
        <taxon>Dikarya</taxon>
        <taxon>Basidiomycota</taxon>
        <taxon>Agaricomycotina</taxon>
        <taxon>Agaricomycetes</taxon>
        <taxon>Polyporales</taxon>
        <taxon>Cerrenaceae</taxon>
        <taxon>Somion</taxon>
    </lineage>
</organism>
<dbReference type="Pfam" id="PF01979">
    <property type="entry name" value="Amidohydro_1"/>
    <property type="match status" value="1"/>
</dbReference>
<name>A0ABP1D1Q7_9APHY</name>
<keyword evidence="5" id="KW-1185">Reference proteome</keyword>
<evidence type="ECO:0000256" key="2">
    <source>
        <dbReference type="SAM" id="Phobius"/>
    </source>
</evidence>
<dbReference type="InterPro" id="IPR032466">
    <property type="entry name" value="Metal_Hydrolase"/>
</dbReference>
<feature type="region of interest" description="Disordered" evidence="1">
    <location>
        <begin position="511"/>
        <end position="531"/>
    </location>
</feature>
<keyword evidence="2" id="KW-0472">Membrane</keyword>
<keyword evidence="2" id="KW-0812">Transmembrane</keyword>
<accession>A0ABP1D1Q7</accession>
<gene>
    <name evidence="4" type="ORF">GFSPODELE1_LOCUS3116</name>
</gene>
<proteinExistence type="predicted"/>
<dbReference type="InterPro" id="IPR011059">
    <property type="entry name" value="Metal-dep_hydrolase_composite"/>
</dbReference>
<feature type="domain" description="Amidohydrolase-related" evidence="3">
    <location>
        <begin position="153"/>
        <end position="490"/>
    </location>
</feature>
<evidence type="ECO:0000313" key="4">
    <source>
        <dbReference type="EMBL" id="CAL1700362.1"/>
    </source>
</evidence>
<evidence type="ECO:0000313" key="5">
    <source>
        <dbReference type="Proteomes" id="UP001497453"/>
    </source>
</evidence>
<dbReference type="PANTHER" id="PTHR43135:SF3">
    <property type="entry name" value="ALPHA-D-RIBOSE 1-METHYLPHOSPHONATE 5-TRIPHOSPHATE DIPHOSPHATASE"/>
    <property type="match status" value="1"/>
</dbReference>
<dbReference type="Proteomes" id="UP001497453">
    <property type="component" value="Chromosome 2"/>
</dbReference>
<dbReference type="InterPro" id="IPR051781">
    <property type="entry name" value="Metallo-dep_Hydrolase"/>
</dbReference>
<dbReference type="EMBL" id="OZ037945">
    <property type="protein sequence ID" value="CAL1700362.1"/>
    <property type="molecule type" value="Genomic_DNA"/>
</dbReference>
<evidence type="ECO:0000259" key="3">
    <source>
        <dbReference type="Pfam" id="PF01979"/>
    </source>
</evidence>
<feature type="transmembrane region" description="Helical" evidence="2">
    <location>
        <begin position="21"/>
        <end position="44"/>
    </location>
</feature>
<reference evidence="5" key="1">
    <citation type="submission" date="2024-04" db="EMBL/GenBank/DDBJ databases">
        <authorList>
            <person name="Shaw F."/>
            <person name="Minotto A."/>
        </authorList>
    </citation>
    <scope>NUCLEOTIDE SEQUENCE [LARGE SCALE GENOMIC DNA]</scope>
</reference>
<dbReference type="InterPro" id="IPR006680">
    <property type="entry name" value="Amidohydro-rel"/>
</dbReference>
<protein>
    <recommendedName>
        <fullName evidence="3">Amidohydrolase-related domain-containing protein</fullName>
    </recommendedName>
</protein>
<keyword evidence="2" id="KW-1133">Transmembrane helix</keyword>